<dbReference type="InterPro" id="IPR043502">
    <property type="entry name" value="DNA/RNA_pol_sf"/>
</dbReference>
<reference evidence="3" key="1">
    <citation type="submission" date="2024-07" db="EMBL/GenBank/DDBJ databases">
        <title>Two chromosome-level genome assemblies of Korean endemic species Abeliophyllum distichum and Forsythia ovata (Oleaceae).</title>
        <authorList>
            <person name="Jang H."/>
        </authorList>
    </citation>
    <scope>NUCLEOTIDE SEQUENCE [LARGE SCALE GENOMIC DNA]</scope>
</reference>
<organism evidence="2 3">
    <name type="scientific">Abeliophyllum distichum</name>
    <dbReference type="NCBI Taxonomy" id="126358"/>
    <lineage>
        <taxon>Eukaryota</taxon>
        <taxon>Viridiplantae</taxon>
        <taxon>Streptophyta</taxon>
        <taxon>Embryophyta</taxon>
        <taxon>Tracheophyta</taxon>
        <taxon>Spermatophyta</taxon>
        <taxon>Magnoliopsida</taxon>
        <taxon>eudicotyledons</taxon>
        <taxon>Gunneridae</taxon>
        <taxon>Pentapetalae</taxon>
        <taxon>asterids</taxon>
        <taxon>lamiids</taxon>
        <taxon>Lamiales</taxon>
        <taxon>Oleaceae</taxon>
        <taxon>Forsythieae</taxon>
        <taxon>Abeliophyllum</taxon>
    </lineage>
</organism>
<dbReference type="InterPro" id="IPR021109">
    <property type="entry name" value="Peptidase_aspartic_dom_sf"/>
</dbReference>
<dbReference type="Gene3D" id="3.10.10.10">
    <property type="entry name" value="HIV Type 1 Reverse Transcriptase, subunit A, domain 1"/>
    <property type="match status" value="1"/>
</dbReference>
<protein>
    <submittedName>
        <fullName evidence="2">Uncharacterized protein</fullName>
    </submittedName>
</protein>
<evidence type="ECO:0000313" key="2">
    <source>
        <dbReference type="EMBL" id="KAL2498000.1"/>
    </source>
</evidence>
<dbReference type="AlphaFoldDB" id="A0ABD1SBM4"/>
<dbReference type="InterPro" id="IPR032567">
    <property type="entry name" value="RTL1-rel"/>
</dbReference>
<name>A0ABD1SBM4_9LAMI</name>
<evidence type="ECO:0000313" key="3">
    <source>
        <dbReference type="Proteomes" id="UP001604336"/>
    </source>
</evidence>
<feature type="compositionally biased region" description="Polar residues" evidence="1">
    <location>
        <begin position="20"/>
        <end position="40"/>
    </location>
</feature>
<dbReference type="SUPFAM" id="SSF56672">
    <property type="entry name" value="DNA/RNA polymerases"/>
    <property type="match status" value="1"/>
</dbReference>
<accession>A0ABD1SBM4</accession>
<dbReference type="PANTHER" id="PTHR15503:SF45">
    <property type="entry name" value="RNA-DIRECTED DNA POLYMERASE HOMOLOG"/>
    <property type="match status" value="1"/>
</dbReference>
<dbReference type="EMBL" id="JBFOLK010000007">
    <property type="protein sequence ID" value="KAL2498000.1"/>
    <property type="molecule type" value="Genomic_DNA"/>
</dbReference>
<proteinExistence type="predicted"/>
<keyword evidence="3" id="KW-1185">Reference proteome</keyword>
<dbReference type="Proteomes" id="UP001604336">
    <property type="component" value="Unassembled WGS sequence"/>
</dbReference>
<sequence length="325" mass="36948">MRTVECLIDYRSEPRKERLQVNSQSRGRGNRSFKPTSNSNKGERYFYHKGSHQGNYQGSHWNKEKAPESKSSTVPRKDKYFVNALSQLTSRTSGSKQHIPQTSSHCEADFKEDEDVVGAFSHQCNTISHRVIEKDDVSQKKIKKVEASKPCVCKAKGLMYIDVKINGKPIKAMVDIGTTHNYLTSSEVECLGLVLEKGLEFLWDTKTAVLPFSDSLMMMESKPCVILMLVGKMEIEELIGPIPKPVRRHLHEFEDVMLEELPWRLPPRRAIDHEIELIPSAKPPVRVSYRMAQPELEELRKQLAKILDSGIVMPVKSPYGAPALF</sequence>
<evidence type="ECO:0000256" key="1">
    <source>
        <dbReference type="SAM" id="MobiDB-lite"/>
    </source>
</evidence>
<feature type="region of interest" description="Disordered" evidence="1">
    <location>
        <begin position="14"/>
        <end position="74"/>
    </location>
</feature>
<dbReference type="PANTHER" id="PTHR15503">
    <property type="entry name" value="LDOC1 RELATED"/>
    <property type="match status" value="1"/>
</dbReference>
<dbReference type="Gene3D" id="2.40.70.10">
    <property type="entry name" value="Acid Proteases"/>
    <property type="match status" value="1"/>
</dbReference>
<comment type="caution">
    <text evidence="2">The sequence shown here is derived from an EMBL/GenBank/DDBJ whole genome shotgun (WGS) entry which is preliminary data.</text>
</comment>
<gene>
    <name evidence="2" type="ORF">Adt_23550</name>
</gene>